<dbReference type="InterPro" id="IPR023393">
    <property type="entry name" value="START-like_dom_sf"/>
</dbReference>
<organism evidence="1 2">
    <name type="scientific">Pinibacter soli</name>
    <dbReference type="NCBI Taxonomy" id="3044211"/>
    <lineage>
        <taxon>Bacteria</taxon>
        <taxon>Pseudomonadati</taxon>
        <taxon>Bacteroidota</taxon>
        <taxon>Chitinophagia</taxon>
        <taxon>Chitinophagales</taxon>
        <taxon>Chitinophagaceae</taxon>
        <taxon>Pinibacter</taxon>
    </lineage>
</organism>
<comment type="caution">
    <text evidence="1">The sequence shown here is derived from an EMBL/GenBank/DDBJ whole genome shotgun (WGS) entry which is preliminary data.</text>
</comment>
<dbReference type="InterPro" id="IPR019587">
    <property type="entry name" value="Polyketide_cyclase/dehydratase"/>
</dbReference>
<dbReference type="EMBL" id="JASBRG010000007">
    <property type="protein sequence ID" value="MDI3321300.1"/>
    <property type="molecule type" value="Genomic_DNA"/>
</dbReference>
<name>A0ABT6RFZ4_9BACT</name>
<accession>A0ABT6RFZ4</accession>
<keyword evidence="2" id="KW-1185">Reference proteome</keyword>
<sequence length="153" mass="17781">MESIKFTETILINEKAETVFDYTQDYNNRLAWDTFLKKAELIEGAKQADKGVKAYCVAKNGLGMVTEYVTYSRPRVTAIKMTKGPYLFKSFLGSWTFKQVSNSTTEVIFLYSFTLRFPFNLMTKFITNNLQANVKQRLIDLKNTFENKRYRSG</sequence>
<evidence type="ECO:0000313" key="2">
    <source>
        <dbReference type="Proteomes" id="UP001226434"/>
    </source>
</evidence>
<dbReference type="Gene3D" id="3.30.530.20">
    <property type="match status" value="1"/>
</dbReference>
<dbReference type="SUPFAM" id="SSF55961">
    <property type="entry name" value="Bet v1-like"/>
    <property type="match status" value="1"/>
</dbReference>
<protein>
    <submittedName>
        <fullName evidence="1">SRPBCC family protein</fullName>
    </submittedName>
</protein>
<evidence type="ECO:0000313" key="1">
    <source>
        <dbReference type="EMBL" id="MDI3321300.1"/>
    </source>
</evidence>
<dbReference type="Proteomes" id="UP001226434">
    <property type="component" value="Unassembled WGS sequence"/>
</dbReference>
<gene>
    <name evidence="1" type="ORF">QJ048_16005</name>
</gene>
<dbReference type="RefSeq" id="WP_282335410.1">
    <property type="nucleotide sequence ID" value="NZ_JASBRG010000007.1"/>
</dbReference>
<proteinExistence type="predicted"/>
<dbReference type="Pfam" id="PF10604">
    <property type="entry name" value="Polyketide_cyc2"/>
    <property type="match status" value="1"/>
</dbReference>
<reference evidence="1 2" key="1">
    <citation type="submission" date="2023-05" db="EMBL/GenBank/DDBJ databases">
        <title>Genome sequence of Pinibacter sp. MAH-24.</title>
        <authorList>
            <person name="Huq M.A."/>
        </authorList>
    </citation>
    <scope>NUCLEOTIDE SEQUENCE [LARGE SCALE GENOMIC DNA]</scope>
    <source>
        <strain evidence="1 2">MAH-24</strain>
    </source>
</reference>